<sequence>MILDLPARAMARLPVKTRGIVQTVIFGLVAGGAAVAFHLCIHTVFEHGIQRLTRESTPVFLIGTFLVIGGTSAISGWLLSAFCPAAAGSGIPQVKLAFWKDMGEIPFRVVWVKFIAGVLSVGGGNSLGREGPSVQLAAGLSSQVSGVLGVAKHKRRLASAAGAAAGLAAAFNTPIAAVTFVLEEIIGDLNSRMLGSILLAAVVGALVAHGLLGEQPAFTLRGAGSPEWQVYIATPFVAAIAALAGVWFQRFSLGLRAWNKEKHRVPLWMRTTLGGLAVWLIGCTVFLHTGHTGVFGLGYEDLSSALNDQMAWTHAALLLVAKLVATAVCYGLGAAGGIFAPTLFFGGMAGAAMAGLIDLVYPLSTAGHVTLAVVGMCACLGAVVRAPVTGLLIVFEMTHEFAMVPALMVGGLVSIGIAKYFTKHNFYDVVLEQDGQSVERVMPPRDLRSWQETPVSRAANFRPVLVKDLSVGNLRAVLAESRHDCFPVVIDRKLKGAITREHMQRVVDFGDEPIIDSVSTCRREATIREVQGKVIESPANIVVIVGGEDEVVIGIMTLHDILRAEILFTKE</sequence>
<evidence type="ECO:0000256" key="1">
    <source>
        <dbReference type="ARBA" id="ARBA00004141"/>
    </source>
</evidence>
<dbReference type="RefSeq" id="WP_330928371.1">
    <property type="nucleotide sequence ID" value="NZ_CP119075.1"/>
</dbReference>
<keyword evidence="7" id="KW-0869">Chloride channel</keyword>
<dbReference type="Proteomes" id="UP001218638">
    <property type="component" value="Chromosome"/>
</dbReference>
<dbReference type="GO" id="GO:0005254">
    <property type="term" value="F:chloride channel activity"/>
    <property type="evidence" value="ECO:0007669"/>
    <property type="project" value="UniProtKB-KW"/>
</dbReference>
<evidence type="ECO:0000256" key="8">
    <source>
        <dbReference type="ARBA" id="ARBA00023214"/>
    </source>
</evidence>
<feature type="transmembrane region" description="Helical" evidence="11">
    <location>
        <begin position="268"/>
        <end position="290"/>
    </location>
</feature>
<feature type="transmembrane region" description="Helical" evidence="11">
    <location>
        <begin position="194"/>
        <end position="212"/>
    </location>
</feature>
<feature type="transmembrane region" description="Helical" evidence="11">
    <location>
        <begin position="228"/>
        <end position="248"/>
    </location>
</feature>
<dbReference type="PANTHER" id="PTHR43427">
    <property type="entry name" value="CHLORIDE CHANNEL PROTEIN CLC-E"/>
    <property type="match status" value="1"/>
</dbReference>
<feature type="transmembrane region" description="Helical" evidence="11">
    <location>
        <begin position="310"/>
        <end position="331"/>
    </location>
</feature>
<dbReference type="Gene3D" id="1.10.3080.10">
    <property type="entry name" value="Clc chloride channel"/>
    <property type="match status" value="1"/>
</dbReference>
<feature type="transmembrane region" description="Helical" evidence="11">
    <location>
        <begin position="401"/>
        <end position="421"/>
    </location>
</feature>
<comment type="subcellular location">
    <subcellularLocation>
        <location evidence="1">Membrane</location>
        <topology evidence="1">Multi-pass membrane protein</topology>
    </subcellularLocation>
</comment>
<evidence type="ECO:0000256" key="5">
    <source>
        <dbReference type="ARBA" id="ARBA00023065"/>
    </source>
</evidence>
<keyword evidence="2" id="KW-0813">Transport</keyword>
<keyword evidence="10" id="KW-0129">CBS domain</keyword>
<evidence type="ECO:0000256" key="10">
    <source>
        <dbReference type="PROSITE-ProRule" id="PRU00703"/>
    </source>
</evidence>
<dbReference type="SUPFAM" id="SSF54631">
    <property type="entry name" value="CBS-domain pair"/>
    <property type="match status" value="1"/>
</dbReference>
<dbReference type="InterPro" id="IPR014743">
    <property type="entry name" value="Cl-channel_core"/>
</dbReference>
<dbReference type="InterPro" id="IPR001807">
    <property type="entry name" value="ClC"/>
</dbReference>
<dbReference type="InterPro" id="IPR000644">
    <property type="entry name" value="CBS_dom"/>
</dbReference>
<feature type="domain" description="CBS" evidence="12">
    <location>
        <begin position="514"/>
        <end position="571"/>
    </location>
</feature>
<evidence type="ECO:0000313" key="14">
    <source>
        <dbReference type="Proteomes" id="UP001218638"/>
    </source>
</evidence>
<keyword evidence="6 11" id="KW-0472">Membrane</keyword>
<evidence type="ECO:0000256" key="11">
    <source>
        <dbReference type="SAM" id="Phobius"/>
    </source>
</evidence>
<keyword evidence="5" id="KW-0406">Ion transport</keyword>
<feature type="transmembrane region" description="Helical" evidence="11">
    <location>
        <begin position="157"/>
        <end position="182"/>
    </location>
</feature>
<evidence type="ECO:0000256" key="7">
    <source>
        <dbReference type="ARBA" id="ARBA00023173"/>
    </source>
</evidence>
<dbReference type="CDD" id="cd02205">
    <property type="entry name" value="CBS_pair_SF"/>
    <property type="match status" value="1"/>
</dbReference>
<keyword evidence="9" id="KW-0407">Ion channel</keyword>
<organism evidence="13 14">
    <name type="scientific">Synoicihabitans lomoniglobus</name>
    <dbReference type="NCBI Taxonomy" id="2909285"/>
    <lineage>
        <taxon>Bacteria</taxon>
        <taxon>Pseudomonadati</taxon>
        <taxon>Verrucomicrobiota</taxon>
        <taxon>Opitutia</taxon>
        <taxon>Opitutales</taxon>
        <taxon>Opitutaceae</taxon>
        <taxon>Synoicihabitans</taxon>
    </lineage>
</organism>
<dbReference type="GO" id="GO:0034707">
    <property type="term" value="C:chloride channel complex"/>
    <property type="evidence" value="ECO:0007669"/>
    <property type="project" value="UniProtKB-KW"/>
</dbReference>
<reference evidence="13" key="1">
    <citation type="submission" date="2023-03" db="EMBL/GenBank/DDBJ databases">
        <title>Lomoglobus Profundus gen. nov., sp. nov., a novel member of the phylum Verrucomicrobia, isolated from deep-marine sediment of South China Sea.</title>
        <authorList>
            <person name="Ahmad T."/>
            <person name="Ishaq S.E."/>
            <person name="Wang F."/>
        </authorList>
    </citation>
    <scope>NUCLEOTIDE SEQUENCE</scope>
    <source>
        <strain evidence="13">LMO-M01</strain>
    </source>
</reference>
<dbReference type="PANTHER" id="PTHR43427:SF6">
    <property type="entry name" value="CHLORIDE CHANNEL PROTEIN CLC-E"/>
    <property type="match status" value="1"/>
</dbReference>
<keyword evidence="8" id="KW-0868">Chloride</keyword>
<evidence type="ECO:0000256" key="3">
    <source>
        <dbReference type="ARBA" id="ARBA00022692"/>
    </source>
</evidence>
<protein>
    <submittedName>
        <fullName evidence="13">Chloride channel protein</fullName>
    </submittedName>
</protein>
<dbReference type="SUPFAM" id="SSF81340">
    <property type="entry name" value="Clc chloride channel"/>
    <property type="match status" value="1"/>
</dbReference>
<evidence type="ECO:0000313" key="13">
    <source>
        <dbReference type="EMBL" id="WED63381.1"/>
    </source>
</evidence>
<evidence type="ECO:0000259" key="12">
    <source>
        <dbReference type="PROSITE" id="PS51371"/>
    </source>
</evidence>
<dbReference type="InterPro" id="IPR046342">
    <property type="entry name" value="CBS_dom_sf"/>
</dbReference>
<dbReference type="Pfam" id="PF00654">
    <property type="entry name" value="Voltage_CLC"/>
    <property type="match status" value="1"/>
</dbReference>
<dbReference type="PROSITE" id="PS51371">
    <property type="entry name" value="CBS"/>
    <property type="match status" value="1"/>
</dbReference>
<keyword evidence="3 11" id="KW-0812">Transmembrane</keyword>
<dbReference type="PRINTS" id="PR00762">
    <property type="entry name" value="CLCHANNEL"/>
</dbReference>
<evidence type="ECO:0000256" key="4">
    <source>
        <dbReference type="ARBA" id="ARBA00022989"/>
    </source>
</evidence>
<evidence type="ECO:0000256" key="9">
    <source>
        <dbReference type="ARBA" id="ARBA00023303"/>
    </source>
</evidence>
<dbReference type="AlphaFoldDB" id="A0AAF0CMK0"/>
<dbReference type="Gene3D" id="3.10.580.10">
    <property type="entry name" value="CBS-domain"/>
    <property type="match status" value="1"/>
</dbReference>
<accession>A0AAF0CMK0</accession>
<feature type="transmembrane region" description="Helical" evidence="11">
    <location>
        <begin position="338"/>
        <end position="357"/>
    </location>
</feature>
<name>A0AAF0CMK0_9BACT</name>
<keyword evidence="4 11" id="KW-1133">Transmembrane helix</keyword>
<feature type="transmembrane region" description="Helical" evidence="11">
    <location>
        <begin position="20"/>
        <end position="45"/>
    </location>
</feature>
<feature type="transmembrane region" description="Helical" evidence="11">
    <location>
        <begin position="57"/>
        <end position="79"/>
    </location>
</feature>
<dbReference type="KEGG" id="slom:PXH66_13665"/>
<dbReference type="InterPro" id="IPR050368">
    <property type="entry name" value="ClC-type_chloride_channel"/>
</dbReference>
<evidence type="ECO:0000256" key="6">
    <source>
        <dbReference type="ARBA" id="ARBA00023136"/>
    </source>
</evidence>
<evidence type="ECO:0000256" key="2">
    <source>
        <dbReference type="ARBA" id="ARBA00022448"/>
    </source>
</evidence>
<keyword evidence="14" id="KW-1185">Reference proteome</keyword>
<gene>
    <name evidence="13" type="ORF">PXH66_13665</name>
</gene>
<feature type="transmembrane region" description="Helical" evidence="11">
    <location>
        <begin position="369"/>
        <end position="394"/>
    </location>
</feature>
<proteinExistence type="predicted"/>
<dbReference type="EMBL" id="CP119075">
    <property type="protein sequence ID" value="WED63381.1"/>
    <property type="molecule type" value="Genomic_DNA"/>
</dbReference>